<comment type="caution">
    <text evidence="2">The sequence shown here is derived from an EMBL/GenBank/DDBJ whole genome shotgun (WGS) entry which is preliminary data.</text>
</comment>
<protein>
    <recommendedName>
        <fullName evidence="4">Nuclease</fullName>
    </recommendedName>
</protein>
<reference evidence="2" key="1">
    <citation type="journal article" date="2021" name="Front. Microbiol.">
        <title>Comprehensive Comparative Genomics and Phenotyping of Methylobacterium Species.</title>
        <authorList>
            <person name="Alessa O."/>
            <person name="Ogura Y."/>
            <person name="Fujitani Y."/>
            <person name="Takami H."/>
            <person name="Hayashi T."/>
            <person name="Sahin N."/>
            <person name="Tani A."/>
        </authorList>
    </citation>
    <scope>NUCLEOTIDE SEQUENCE</scope>
    <source>
        <strain evidence="2">DSM 19015</strain>
    </source>
</reference>
<accession>A0ABQ4RT09</accession>
<evidence type="ECO:0000313" key="3">
    <source>
        <dbReference type="Proteomes" id="UP001055125"/>
    </source>
</evidence>
<dbReference type="Proteomes" id="UP001055125">
    <property type="component" value="Unassembled WGS sequence"/>
</dbReference>
<name>A0ABQ4RT09_9HYPH</name>
<feature type="region of interest" description="Disordered" evidence="1">
    <location>
        <begin position="154"/>
        <end position="206"/>
    </location>
</feature>
<feature type="compositionally biased region" description="Basic and acidic residues" evidence="1">
    <location>
        <begin position="69"/>
        <end position="83"/>
    </location>
</feature>
<organism evidence="2 3">
    <name type="scientific">Methylobacterium iners</name>
    <dbReference type="NCBI Taxonomy" id="418707"/>
    <lineage>
        <taxon>Bacteria</taxon>
        <taxon>Pseudomonadati</taxon>
        <taxon>Pseudomonadota</taxon>
        <taxon>Alphaproteobacteria</taxon>
        <taxon>Hyphomicrobiales</taxon>
        <taxon>Methylobacteriaceae</taxon>
        <taxon>Methylobacterium</taxon>
    </lineage>
</organism>
<feature type="region of interest" description="Disordered" evidence="1">
    <location>
        <begin position="274"/>
        <end position="335"/>
    </location>
</feature>
<feature type="region of interest" description="Disordered" evidence="1">
    <location>
        <begin position="59"/>
        <end position="128"/>
    </location>
</feature>
<evidence type="ECO:0000313" key="2">
    <source>
        <dbReference type="EMBL" id="GJD93849.1"/>
    </source>
</evidence>
<proteinExistence type="predicted"/>
<feature type="compositionally biased region" description="Low complexity" evidence="1">
    <location>
        <begin position="162"/>
        <end position="181"/>
    </location>
</feature>
<feature type="region of interest" description="Disordered" evidence="1">
    <location>
        <begin position="1"/>
        <end position="24"/>
    </location>
</feature>
<feature type="compositionally biased region" description="Pro residues" evidence="1">
    <location>
        <begin position="276"/>
        <end position="297"/>
    </location>
</feature>
<reference evidence="2" key="2">
    <citation type="submission" date="2021-08" db="EMBL/GenBank/DDBJ databases">
        <authorList>
            <person name="Tani A."/>
            <person name="Ola A."/>
            <person name="Ogura Y."/>
            <person name="Katsura K."/>
            <person name="Hayashi T."/>
        </authorList>
    </citation>
    <scope>NUCLEOTIDE SEQUENCE</scope>
    <source>
        <strain evidence="2">DSM 19015</strain>
    </source>
</reference>
<dbReference type="RefSeq" id="WP_238243040.1">
    <property type="nucleotide sequence ID" value="NZ_BPQP01000016.1"/>
</dbReference>
<sequence length="434" mass="45378">MPPDTARLATPDSLSDGSSLPSRGEWDRLRAQIRAEIAARGAFPVARRTLELVIETALEPSEEPPGYRIVDRDGTPRLHREDAAPLTLADLVDELQERHPALFPRPSEPEPEPAPSEPSPEPAGAKIKAAAARLVEAGAASGALSGLRARFQASPQPVRTSAEAAPLADAADATPAAPHPASEAGRARLQAAAETVRQHGSRAGGRARVGLRRTLRFARRRSVALGEASERFRDRIGDASDLRTTLTRPSVLAGIGGLGLVGIVTLFALRGGSDAPPAPPPSPAPAARPTAAPPAAPPTAAEPEDEGGTPPDETATEPLVDPPAEEPPPANAVSGPAEVIDTATLKLGGKVVRLFGVEWVRGGQREELTRYLARRPVSCQPVAGSEAYRCTVSGRDLSEVVLFNGGGRASPEATPDLVAAEDRARTERLGVWAR</sequence>
<evidence type="ECO:0008006" key="4">
    <source>
        <dbReference type="Google" id="ProtNLM"/>
    </source>
</evidence>
<feature type="compositionally biased region" description="Pro residues" evidence="1">
    <location>
        <begin position="112"/>
        <end position="121"/>
    </location>
</feature>
<gene>
    <name evidence="2" type="ORF">OCOJLMKI_1047</name>
</gene>
<dbReference type="EMBL" id="BPQP01000016">
    <property type="protein sequence ID" value="GJD93849.1"/>
    <property type="molecule type" value="Genomic_DNA"/>
</dbReference>
<keyword evidence="3" id="KW-1185">Reference proteome</keyword>
<dbReference type="SUPFAM" id="SSF50199">
    <property type="entry name" value="Staphylococcal nuclease"/>
    <property type="match status" value="1"/>
</dbReference>
<feature type="compositionally biased region" description="Low complexity" evidence="1">
    <location>
        <begin position="11"/>
        <end position="23"/>
    </location>
</feature>
<evidence type="ECO:0000256" key="1">
    <source>
        <dbReference type="SAM" id="MobiDB-lite"/>
    </source>
</evidence>
<dbReference type="InterPro" id="IPR035437">
    <property type="entry name" value="SNase_OB-fold_sf"/>
</dbReference>